<evidence type="ECO:0000313" key="2">
    <source>
        <dbReference type="Proteomes" id="UP000805193"/>
    </source>
</evidence>
<proteinExistence type="predicted"/>
<reference evidence="1 2" key="1">
    <citation type="journal article" date="2020" name="Cell">
        <title>Large-Scale Comparative Analyses of Tick Genomes Elucidate Their Genetic Diversity and Vector Capacities.</title>
        <authorList>
            <consortium name="Tick Genome and Microbiome Consortium (TIGMIC)"/>
            <person name="Jia N."/>
            <person name="Wang J."/>
            <person name="Shi W."/>
            <person name="Du L."/>
            <person name="Sun Y."/>
            <person name="Zhan W."/>
            <person name="Jiang J.F."/>
            <person name="Wang Q."/>
            <person name="Zhang B."/>
            <person name="Ji P."/>
            <person name="Bell-Sakyi L."/>
            <person name="Cui X.M."/>
            <person name="Yuan T.T."/>
            <person name="Jiang B.G."/>
            <person name="Yang W.F."/>
            <person name="Lam T.T."/>
            <person name="Chang Q.C."/>
            <person name="Ding S.J."/>
            <person name="Wang X.J."/>
            <person name="Zhu J.G."/>
            <person name="Ruan X.D."/>
            <person name="Zhao L."/>
            <person name="Wei J.T."/>
            <person name="Ye R.Z."/>
            <person name="Que T.C."/>
            <person name="Du C.H."/>
            <person name="Zhou Y.H."/>
            <person name="Cheng J.X."/>
            <person name="Dai P.F."/>
            <person name="Guo W.B."/>
            <person name="Han X.H."/>
            <person name="Huang E.J."/>
            <person name="Li L.F."/>
            <person name="Wei W."/>
            <person name="Gao Y.C."/>
            <person name="Liu J.Z."/>
            <person name="Shao H.Z."/>
            <person name="Wang X."/>
            <person name="Wang C.C."/>
            <person name="Yang T.C."/>
            <person name="Huo Q.B."/>
            <person name="Li W."/>
            <person name="Chen H.Y."/>
            <person name="Chen S.E."/>
            <person name="Zhou L.G."/>
            <person name="Ni X.B."/>
            <person name="Tian J.H."/>
            <person name="Sheng Y."/>
            <person name="Liu T."/>
            <person name="Pan Y.S."/>
            <person name="Xia L.Y."/>
            <person name="Li J."/>
            <person name="Zhao F."/>
            <person name="Cao W.C."/>
        </authorList>
    </citation>
    <scope>NUCLEOTIDE SEQUENCE [LARGE SCALE GENOMIC DNA]</scope>
    <source>
        <strain evidence="1">Iper-2018</strain>
    </source>
</reference>
<feature type="non-terminal residue" evidence="1">
    <location>
        <position position="84"/>
    </location>
</feature>
<name>A0AC60QY98_IXOPE</name>
<protein>
    <submittedName>
        <fullName evidence="1">Uncharacterized protein</fullName>
    </submittedName>
</protein>
<comment type="caution">
    <text evidence="1">The sequence shown here is derived from an EMBL/GenBank/DDBJ whole genome shotgun (WGS) entry which is preliminary data.</text>
</comment>
<feature type="non-terminal residue" evidence="1">
    <location>
        <position position="1"/>
    </location>
</feature>
<keyword evidence="2" id="KW-1185">Reference proteome</keyword>
<dbReference type="Proteomes" id="UP000805193">
    <property type="component" value="Unassembled WGS sequence"/>
</dbReference>
<organism evidence="1 2">
    <name type="scientific">Ixodes persulcatus</name>
    <name type="common">Taiga tick</name>
    <dbReference type="NCBI Taxonomy" id="34615"/>
    <lineage>
        <taxon>Eukaryota</taxon>
        <taxon>Metazoa</taxon>
        <taxon>Ecdysozoa</taxon>
        <taxon>Arthropoda</taxon>
        <taxon>Chelicerata</taxon>
        <taxon>Arachnida</taxon>
        <taxon>Acari</taxon>
        <taxon>Parasitiformes</taxon>
        <taxon>Ixodida</taxon>
        <taxon>Ixodoidea</taxon>
        <taxon>Ixodidae</taxon>
        <taxon>Ixodinae</taxon>
        <taxon>Ixodes</taxon>
    </lineage>
</organism>
<dbReference type="EMBL" id="JABSTQ010002153">
    <property type="protein sequence ID" value="KAG0444347.1"/>
    <property type="molecule type" value="Genomic_DNA"/>
</dbReference>
<accession>A0AC60QY98</accession>
<gene>
    <name evidence="1" type="ORF">HPB47_013901</name>
</gene>
<evidence type="ECO:0000313" key="1">
    <source>
        <dbReference type="EMBL" id="KAG0444347.1"/>
    </source>
</evidence>
<sequence length="84" mass="9406">DYFARKGGGKYRQDTRSTLAFIVKNDIAGQCSWRGSGGQKQAFHDLKNIMGLLLAASKAKYDEATETTVNDITKKWLSSFVDRE</sequence>